<name>A0A5Q0QE78_9SPHI</name>
<dbReference type="PANTHER" id="PTHR43133">
    <property type="entry name" value="RNA POLYMERASE ECF-TYPE SIGMA FACTO"/>
    <property type="match status" value="1"/>
</dbReference>
<dbReference type="SUPFAM" id="SSF88659">
    <property type="entry name" value="Sigma3 and sigma4 domains of RNA polymerase sigma factors"/>
    <property type="match status" value="1"/>
</dbReference>
<dbReference type="Gene3D" id="1.10.1740.10">
    <property type="match status" value="1"/>
</dbReference>
<feature type="domain" description="RNA polymerase sigma factor 70 region 4 type 2" evidence="6">
    <location>
        <begin position="123"/>
        <end position="174"/>
    </location>
</feature>
<keyword evidence="8" id="KW-1185">Reference proteome</keyword>
<dbReference type="EMBL" id="CP045652">
    <property type="protein sequence ID" value="QGA27876.1"/>
    <property type="molecule type" value="Genomic_DNA"/>
</dbReference>
<sequence>MPFIPLTSFEQERIAQHRDEIVFKSYFLRNYKFLERYAYGLLRDKGMAQDVTSEAMWKMWHLGADLLHLTSVEAFLLRIVKNRCLNLIRLNQPVYVLPEDLPEMAINTLDPEMMIIQQEGLTEIEQAIADLPEKTKQAFLLVKEESHTYQEAAVIMKISKNTVDRHIQIALRKIWQSIKK</sequence>
<dbReference type="InterPro" id="IPR013325">
    <property type="entry name" value="RNA_pol_sigma_r2"/>
</dbReference>
<evidence type="ECO:0000256" key="1">
    <source>
        <dbReference type="ARBA" id="ARBA00010641"/>
    </source>
</evidence>
<proteinExistence type="inferred from homology"/>
<comment type="similarity">
    <text evidence="1">Belongs to the sigma-70 factor family. ECF subfamily.</text>
</comment>
<dbReference type="GO" id="GO:0016987">
    <property type="term" value="F:sigma factor activity"/>
    <property type="evidence" value="ECO:0007669"/>
    <property type="project" value="UniProtKB-KW"/>
</dbReference>
<accession>A0A5Q0QE78</accession>
<dbReference type="Proteomes" id="UP000326921">
    <property type="component" value="Chromosome"/>
</dbReference>
<evidence type="ECO:0000259" key="6">
    <source>
        <dbReference type="Pfam" id="PF08281"/>
    </source>
</evidence>
<reference evidence="7 8" key="1">
    <citation type="submission" date="2019-10" db="EMBL/GenBank/DDBJ databases">
        <authorList>
            <person name="Dong K."/>
        </authorList>
    </citation>
    <scope>NUCLEOTIDE SEQUENCE [LARGE SCALE GENOMIC DNA]</scope>
    <source>
        <strain evidence="8">dk4302</strain>
    </source>
</reference>
<dbReference type="KEGG" id="sphe:GFH32_16775"/>
<organism evidence="7 8">
    <name type="scientific">Sphingobacterium zhuxiongii</name>
    <dbReference type="NCBI Taxonomy" id="2662364"/>
    <lineage>
        <taxon>Bacteria</taxon>
        <taxon>Pseudomonadati</taxon>
        <taxon>Bacteroidota</taxon>
        <taxon>Sphingobacteriia</taxon>
        <taxon>Sphingobacteriales</taxon>
        <taxon>Sphingobacteriaceae</taxon>
        <taxon>Sphingobacterium</taxon>
    </lineage>
</organism>
<dbReference type="GO" id="GO:0006352">
    <property type="term" value="P:DNA-templated transcription initiation"/>
    <property type="evidence" value="ECO:0007669"/>
    <property type="project" value="InterPro"/>
</dbReference>
<keyword evidence="4" id="KW-0804">Transcription</keyword>
<dbReference type="Pfam" id="PF08281">
    <property type="entry name" value="Sigma70_r4_2"/>
    <property type="match status" value="1"/>
</dbReference>
<dbReference type="InterPro" id="IPR007627">
    <property type="entry name" value="RNA_pol_sigma70_r2"/>
</dbReference>
<dbReference type="NCBIfam" id="TIGR02937">
    <property type="entry name" value="sigma70-ECF"/>
    <property type="match status" value="1"/>
</dbReference>
<dbReference type="Pfam" id="PF04542">
    <property type="entry name" value="Sigma70_r2"/>
    <property type="match status" value="1"/>
</dbReference>
<dbReference type="SUPFAM" id="SSF88946">
    <property type="entry name" value="Sigma2 domain of RNA polymerase sigma factors"/>
    <property type="match status" value="1"/>
</dbReference>
<dbReference type="InterPro" id="IPR013324">
    <property type="entry name" value="RNA_pol_sigma_r3/r4-like"/>
</dbReference>
<keyword evidence="3" id="KW-0731">Sigma factor</keyword>
<evidence type="ECO:0000256" key="2">
    <source>
        <dbReference type="ARBA" id="ARBA00023015"/>
    </source>
</evidence>
<evidence type="ECO:0000313" key="8">
    <source>
        <dbReference type="Proteomes" id="UP000326921"/>
    </source>
</evidence>
<evidence type="ECO:0000259" key="5">
    <source>
        <dbReference type="Pfam" id="PF04542"/>
    </source>
</evidence>
<dbReference type="InterPro" id="IPR014284">
    <property type="entry name" value="RNA_pol_sigma-70_dom"/>
</dbReference>
<evidence type="ECO:0000256" key="3">
    <source>
        <dbReference type="ARBA" id="ARBA00023082"/>
    </source>
</evidence>
<dbReference type="AlphaFoldDB" id="A0A5Q0QE78"/>
<protein>
    <submittedName>
        <fullName evidence="7">Sigma-70 family RNA polymerase sigma factor</fullName>
    </submittedName>
</protein>
<dbReference type="InterPro" id="IPR013249">
    <property type="entry name" value="RNA_pol_sigma70_r4_t2"/>
</dbReference>
<evidence type="ECO:0000313" key="7">
    <source>
        <dbReference type="EMBL" id="QGA27876.1"/>
    </source>
</evidence>
<evidence type="ECO:0000256" key="4">
    <source>
        <dbReference type="ARBA" id="ARBA00023163"/>
    </source>
</evidence>
<gene>
    <name evidence="7" type="ORF">GFH32_16775</name>
</gene>
<dbReference type="Gene3D" id="1.10.10.10">
    <property type="entry name" value="Winged helix-like DNA-binding domain superfamily/Winged helix DNA-binding domain"/>
    <property type="match status" value="1"/>
</dbReference>
<dbReference type="InterPro" id="IPR036388">
    <property type="entry name" value="WH-like_DNA-bd_sf"/>
</dbReference>
<feature type="domain" description="RNA polymerase sigma-70 region 2" evidence="5">
    <location>
        <begin position="28"/>
        <end position="91"/>
    </location>
</feature>
<dbReference type="InterPro" id="IPR039425">
    <property type="entry name" value="RNA_pol_sigma-70-like"/>
</dbReference>
<dbReference type="RefSeq" id="WP_153512703.1">
    <property type="nucleotide sequence ID" value="NZ_CP045652.1"/>
</dbReference>
<keyword evidence="2" id="KW-0805">Transcription regulation</keyword>
<dbReference type="GO" id="GO:0003677">
    <property type="term" value="F:DNA binding"/>
    <property type="evidence" value="ECO:0007669"/>
    <property type="project" value="InterPro"/>
</dbReference>
<dbReference type="PANTHER" id="PTHR43133:SF46">
    <property type="entry name" value="RNA POLYMERASE SIGMA-70 FACTOR ECF SUBFAMILY"/>
    <property type="match status" value="1"/>
</dbReference>